<dbReference type="RefSeq" id="XP_002427170.1">
    <property type="nucleotide sequence ID" value="XM_002427125.1"/>
</dbReference>
<name>E0VM26_PEDHC</name>
<dbReference type="KEGG" id="phu:Phum_PHUM299680"/>
<dbReference type="CTD" id="8229804"/>
<protein>
    <submittedName>
        <fullName evidence="1 2">Uncharacterized protein</fullName>
    </submittedName>
</protein>
<reference evidence="2" key="3">
    <citation type="submission" date="2020-05" db="UniProtKB">
        <authorList>
            <consortium name="EnsemblMetazoa"/>
        </authorList>
    </citation>
    <scope>IDENTIFICATION</scope>
    <source>
        <strain evidence="2">USDA</strain>
    </source>
</reference>
<dbReference type="VEuPathDB" id="VectorBase:PHUM299680"/>
<organism>
    <name type="scientific">Pediculus humanus subsp. corporis</name>
    <name type="common">Body louse</name>
    <dbReference type="NCBI Taxonomy" id="121224"/>
    <lineage>
        <taxon>Eukaryota</taxon>
        <taxon>Metazoa</taxon>
        <taxon>Ecdysozoa</taxon>
        <taxon>Arthropoda</taxon>
        <taxon>Hexapoda</taxon>
        <taxon>Insecta</taxon>
        <taxon>Pterygota</taxon>
        <taxon>Neoptera</taxon>
        <taxon>Paraneoptera</taxon>
        <taxon>Psocodea</taxon>
        <taxon>Troctomorpha</taxon>
        <taxon>Phthiraptera</taxon>
        <taxon>Anoplura</taxon>
        <taxon>Pediculidae</taxon>
        <taxon>Pediculus</taxon>
    </lineage>
</organism>
<accession>E0VM26</accession>
<evidence type="ECO:0000313" key="1">
    <source>
        <dbReference type="EMBL" id="EEB14432.1"/>
    </source>
</evidence>
<evidence type="ECO:0000313" key="2">
    <source>
        <dbReference type="EnsemblMetazoa" id="PHUM299680-PA"/>
    </source>
</evidence>
<dbReference type="HOGENOM" id="CLU_2998866_0_0_1"/>
<gene>
    <name evidence="2" type="primary">8229804</name>
    <name evidence="1" type="ORF">Phum_PHUM299680</name>
</gene>
<dbReference type="AlphaFoldDB" id="E0VM26"/>
<dbReference type="GeneID" id="8229804"/>
<dbReference type="EMBL" id="AAZO01003475">
    <property type="status" value="NOT_ANNOTATED_CDS"/>
    <property type="molecule type" value="Genomic_DNA"/>
</dbReference>
<reference evidence="1" key="1">
    <citation type="submission" date="2007-04" db="EMBL/GenBank/DDBJ databases">
        <title>Annotation of Pediculus humanus corporis strain USDA.</title>
        <authorList>
            <person name="Kirkness E."/>
            <person name="Hannick L."/>
            <person name="Hass B."/>
            <person name="Bruggner R."/>
            <person name="Lawson D."/>
            <person name="Bidwell S."/>
            <person name="Joardar V."/>
            <person name="Caler E."/>
            <person name="Walenz B."/>
            <person name="Inman J."/>
            <person name="Schobel S."/>
            <person name="Galinsky K."/>
            <person name="Amedeo P."/>
            <person name="Strausberg R."/>
        </authorList>
    </citation>
    <scope>NUCLEOTIDE SEQUENCE</scope>
    <source>
        <strain evidence="1">USDA</strain>
    </source>
</reference>
<keyword evidence="3" id="KW-1185">Reference proteome</keyword>
<dbReference type="Proteomes" id="UP000009046">
    <property type="component" value="Unassembled WGS sequence"/>
</dbReference>
<evidence type="ECO:0000313" key="3">
    <source>
        <dbReference type="Proteomes" id="UP000009046"/>
    </source>
</evidence>
<dbReference type="EnsemblMetazoa" id="PHUM299680-RA">
    <property type="protein sequence ID" value="PHUM299680-PA"/>
    <property type="gene ID" value="PHUM299680"/>
</dbReference>
<proteinExistence type="predicted"/>
<sequence length="57" mass="6927">MKFTNSIEKCYFRYLIATRLHRGEENSSKSEKILKRKTFKYKNSLIVKVMDKNESYM</sequence>
<dbReference type="InParanoid" id="E0VM26"/>
<dbReference type="EMBL" id="DS235286">
    <property type="protein sequence ID" value="EEB14432.1"/>
    <property type="molecule type" value="Genomic_DNA"/>
</dbReference>
<reference evidence="1" key="2">
    <citation type="submission" date="2007-04" db="EMBL/GenBank/DDBJ databases">
        <title>The genome of the human body louse.</title>
        <authorList>
            <consortium name="The Human Body Louse Genome Consortium"/>
            <person name="Kirkness E."/>
            <person name="Walenz B."/>
            <person name="Hass B."/>
            <person name="Bruggner R."/>
            <person name="Strausberg R."/>
        </authorList>
    </citation>
    <scope>NUCLEOTIDE SEQUENCE</scope>
    <source>
        <strain evidence="1">USDA</strain>
    </source>
</reference>